<dbReference type="OrthoDB" id="10067964at2759"/>
<reference evidence="3" key="1">
    <citation type="submission" date="2011-08" db="EMBL/GenBank/DDBJ databases">
        <authorList>
            <person name="Rombauts S."/>
        </authorList>
    </citation>
    <scope>NUCLEOTIDE SEQUENCE</scope>
    <source>
        <strain evidence="3">London</strain>
    </source>
</reference>
<name>T1K6L0_TETUR</name>
<dbReference type="EMBL" id="CAEY01001792">
    <property type="status" value="NOT_ANNOTATED_CDS"/>
    <property type="molecule type" value="Genomic_DNA"/>
</dbReference>
<feature type="region of interest" description="Disordered" evidence="1">
    <location>
        <begin position="98"/>
        <end position="146"/>
    </location>
</feature>
<dbReference type="Proteomes" id="UP000015104">
    <property type="component" value="Unassembled WGS sequence"/>
</dbReference>
<dbReference type="OMA" id="HGNINIQ"/>
<gene>
    <name evidence="2" type="primary">107361300</name>
</gene>
<dbReference type="HOGENOM" id="CLU_1162445_0_0_1"/>
<dbReference type="GO" id="GO:0005184">
    <property type="term" value="F:neuropeptide hormone activity"/>
    <property type="evidence" value="ECO:0007669"/>
    <property type="project" value="InterPro"/>
</dbReference>
<dbReference type="AlphaFoldDB" id="T1K6L0"/>
<organism evidence="2 3">
    <name type="scientific">Tetranychus urticae</name>
    <name type="common">Two-spotted spider mite</name>
    <dbReference type="NCBI Taxonomy" id="32264"/>
    <lineage>
        <taxon>Eukaryota</taxon>
        <taxon>Metazoa</taxon>
        <taxon>Ecdysozoa</taxon>
        <taxon>Arthropoda</taxon>
        <taxon>Chelicerata</taxon>
        <taxon>Arachnida</taxon>
        <taxon>Acari</taxon>
        <taxon>Acariformes</taxon>
        <taxon>Trombidiformes</taxon>
        <taxon>Prostigmata</taxon>
        <taxon>Eleutherengona</taxon>
        <taxon>Raphignathae</taxon>
        <taxon>Tetranychoidea</taxon>
        <taxon>Tetranychidae</taxon>
        <taxon>Tetranychus</taxon>
    </lineage>
</organism>
<accession>T1K6L0</accession>
<dbReference type="EnsemblMetazoa" id="tetur06g00870.1">
    <property type="protein sequence ID" value="tetur06g00870.1"/>
    <property type="gene ID" value="tetur06g00870"/>
</dbReference>
<evidence type="ECO:0000313" key="2">
    <source>
        <dbReference type="EnsemblMetazoa" id="tetur06g00870.1"/>
    </source>
</evidence>
<evidence type="ECO:0000256" key="1">
    <source>
        <dbReference type="SAM" id="MobiDB-lite"/>
    </source>
</evidence>
<keyword evidence="3" id="KW-1185">Reference proteome</keyword>
<dbReference type="Pfam" id="PF05953">
    <property type="entry name" value="Allatostatin"/>
    <property type="match status" value="2"/>
</dbReference>
<evidence type="ECO:0000313" key="3">
    <source>
        <dbReference type="Proteomes" id="UP000015104"/>
    </source>
</evidence>
<dbReference type="STRING" id="32264.T1K6L0"/>
<dbReference type="InterPro" id="IPR010276">
    <property type="entry name" value="Allatostatin"/>
</dbReference>
<proteinExistence type="predicted"/>
<feature type="compositionally biased region" description="Low complexity" evidence="1">
    <location>
        <begin position="98"/>
        <end position="127"/>
    </location>
</feature>
<protein>
    <recommendedName>
        <fullName evidence="4">Allatostatin A</fullName>
    </recommendedName>
</protein>
<dbReference type="KEGG" id="tut:107361300"/>
<sequence>MVYPKISETFLKRFTSLLILVNIIFTSTWLQVASAHLASVNQDETLLLPNTYHGNINIQSLASPSNRVEKRSLPYTDEALTRSWNIVNPSASSFVGQTSLTDTSASSSSPSSSSSSLLPHSSSLTSLNDEYETDLDSSSEPFVGDSEYKRDGSRYAFGLGKRASPESRYSFGIGKRLPEMSRYLAGSKRLPNRFQFGLGKKSRYAFGLGKRDLYEYIKRRYNFGIGKRAPSQRYTFGLG</sequence>
<evidence type="ECO:0008006" key="4">
    <source>
        <dbReference type="Google" id="ProtNLM"/>
    </source>
</evidence>
<reference evidence="2" key="2">
    <citation type="submission" date="2015-06" db="UniProtKB">
        <authorList>
            <consortium name="EnsemblMetazoa"/>
        </authorList>
    </citation>
    <scope>IDENTIFICATION</scope>
</reference>